<sequence>MRCTNLQSTPHQSSICTAIRIIEYYDYEQRERVCAGIGYMDRKFFCLFDTGDVMIFGIGGGSGGGERTMLLATPQLRPGQLGTRDSLRVVLWSKSTRREESLVVSWVRRGGDHHHGGGRGSSSFRLSIVKRKRELQDVHI</sequence>
<dbReference type="Proteomes" id="UP001497516">
    <property type="component" value="Chromosome 10"/>
</dbReference>
<accession>A0AAV2D212</accession>
<dbReference type="EMBL" id="OZ034814">
    <property type="protein sequence ID" value="CAL1363808.1"/>
    <property type="molecule type" value="Genomic_DNA"/>
</dbReference>
<dbReference type="AlphaFoldDB" id="A0AAV2D212"/>
<gene>
    <name evidence="1" type="ORF">LTRI10_LOCUS10088</name>
</gene>
<evidence type="ECO:0000313" key="1">
    <source>
        <dbReference type="EMBL" id="CAL1363808.1"/>
    </source>
</evidence>
<name>A0AAV2D212_9ROSI</name>
<keyword evidence="2" id="KW-1185">Reference proteome</keyword>
<proteinExistence type="predicted"/>
<protein>
    <submittedName>
        <fullName evidence="1">Uncharacterized protein</fullName>
    </submittedName>
</protein>
<reference evidence="1 2" key="1">
    <citation type="submission" date="2024-04" db="EMBL/GenBank/DDBJ databases">
        <authorList>
            <person name="Fracassetti M."/>
        </authorList>
    </citation>
    <scope>NUCLEOTIDE SEQUENCE [LARGE SCALE GENOMIC DNA]</scope>
</reference>
<evidence type="ECO:0000313" key="2">
    <source>
        <dbReference type="Proteomes" id="UP001497516"/>
    </source>
</evidence>
<organism evidence="1 2">
    <name type="scientific">Linum trigynum</name>
    <dbReference type="NCBI Taxonomy" id="586398"/>
    <lineage>
        <taxon>Eukaryota</taxon>
        <taxon>Viridiplantae</taxon>
        <taxon>Streptophyta</taxon>
        <taxon>Embryophyta</taxon>
        <taxon>Tracheophyta</taxon>
        <taxon>Spermatophyta</taxon>
        <taxon>Magnoliopsida</taxon>
        <taxon>eudicotyledons</taxon>
        <taxon>Gunneridae</taxon>
        <taxon>Pentapetalae</taxon>
        <taxon>rosids</taxon>
        <taxon>fabids</taxon>
        <taxon>Malpighiales</taxon>
        <taxon>Linaceae</taxon>
        <taxon>Linum</taxon>
    </lineage>
</organism>